<keyword evidence="1" id="KW-0812">Transmembrane</keyword>
<accession>A0AA91TK97</accession>
<sequence length="70" mass="7879">MKEYKVEPDATRTTTGCISLLSFILGAGFCDLAMTPGSPSWAADAMIWCLIVFFVTFLLWRLMRVQDDNI</sequence>
<keyword evidence="1" id="KW-0472">Membrane</keyword>
<evidence type="ECO:0000313" key="2">
    <source>
        <dbReference type="EMBL" id="OXL44282.1"/>
    </source>
</evidence>
<dbReference type="Proteomes" id="UP000215155">
    <property type="component" value="Unassembled WGS sequence"/>
</dbReference>
<feature type="transmembrane region" description="Helical" evidence="1">
    <location>
        <begin position="12"/>
        <end position="34"/>
    </location>
</feature>
<dbReference type="EMBL" id="NMPZ01000008">
    <property type="protein sequence ID" value="OXL44282.1"/>
    <property type="molecule type" value="Genomic_DNA"/>
</dbReference>
<dbReference type="AlphaFoldDB" id="A0AA91TK97"/>
<proteinExistence type="predicted"/>
<name>A0AA91TK97_9BACT</name>
<keyword evidence="1" id="KW-1133">Transmembrane helix</keyword>
<protein>
    <submittedName>
        <fullName evidence="2">Uncharacterized protein</fullName>
    </submittedName>
</protein>
<evidence type="ECO:0000256" key="1">
    <source>
        <dbReference type="SAM" id="Phobius"/>
    </source>
</evidence>
<organism evidence="2 3">
    <name type="scientific">Segatella copri</name>
    <dbReference type="NCBI Taxonomy" id="165179"/>
    <lineage>
        <taxon>Bacteria</taxon>
        <taxon>Pseudomonadati</taxon>
        <taxon>Bacteroidota</taxon>
        <taxon>Bacteroidia</taxon>
        <taxon>Bacteroidales</taxon>
        <taxon>Prevotellaceae</taxon>
        <taxon>Segatella</taxon>
    </lineage>
</organism>
<feature type="transmembrane region" description="Helical" evidence="1">
    <location>
        <begin position="40"/>
        <end position="60"/>
    </location>
</feature>
<comment type="caution">
    <text evidence="2">The sequence shown here is derived from an EMBL/GenBank/DDBJ whole genome shotgun (WGS) entry which is preliminary data.</text>
</comment>
<gene>
    <name evidence="2" type="ORF">CFT61_06515</name>
</gene>
<dbReference type="RefSeq" id="WP_142990575.1">
    <property type="nucleotide sequence ID" value="NZ_JBQKHI010000035.1"/>
</dbReference>
<reference evidence="2 3" key="1">
    <citation type="submission" date="2017-07" db="EMBL/GenBank/DDBJ databases">
        <title>Draft genome sequence of Prevotella copri isolated from the gut of healthy adult Indian.</title>
        <authorList>
            <person name="Das B."/>
            <person name="Bag S."/>
            <person name="Ghosh T.S."/>
        </authorList>
    </citation>
    <scope>NUCLEOTIDE SEQUENCE [LARGE SCALE GENOMIC DNA]</scope>
    <source>
        <strain evidence="2 3">Indica</strain>
    </source>
</reference>
<evidence type="ECO:0000313" key="3">
    <source>
        <dbReference type="Proteomes" id="UP000215155"/>
    </source>
</evidence>